<evidence type="ECO:0000313" key="2">
    <source>
        <dbReference type="Proteomes" id="UP000246077"/>
    </source>
</evidence>
<dbReference type="Proteomes" id="UP000246077">
    <property type="component" value="Unassembled WGS sequence"/>
</dbReference>
<keyword evidence="2" id="KW-1185">Reference proteome</keyword>
<comment type="caution">
    <text evidence="1">The sequence shown here is derived from an EMBL/GenBank/DDBJ whole genome shotgun (WGS) entry which is preliminary data.</text>
</comment>
<dbReference type="RefSeq" id="WP_109919745.1">
    <property type="nucleotide sequence ID" value="NZ_QGLF01000001.1"/>
</dbReference>
<protein>
    <recommendedName>
        <fullName evidence="3">Flagellar protein FliL</fullName>
    </recommendedName>
</protein>
<reference evidence="2" key="1">
    <citation type="submission" date="2018-05" db="EMBL/GenBank/DDBJ databases">
        <title>Zavarzinia sp. HR-AS.</title>
        <authorList>
            <person name="Lee Y."/>
            <person name="Jeon C.O."/>
        </authorList>
    </citation>
    <scope>NUCLEOTIDE SEQUENCE [LARGE SCALE GENOMIC DNA]</scope>
    <source>
        <strain evidence="2">DSM 1231</strain>
    </source>
</reference>
<dbReference type="EMBL" id="QGLF01000001">
    <property type="protein sequence ID" value="PWR23715.1"/>
    <property type="molecule type" value="Genomic_DNA"/>
</dbReference>
<name>A0A317EEW7_9PROT</name>
<accession>A0A317EEW7</accession>
<dbReference type="AlphaFoldDB" id="A0A317EEW7"/>
<evidence type="ECO:0008006" key="3">
    <source>
        <dbReference type="Google" id="ProtNLM"/>
    </source>
</evidence>
<proteinExistence type="predicted"/>
<evidence type="ECO:0000313" key="1">
    <source>
        <dbReference type="EMBL" id="PWR23715.1"/>
    </source>
</evidence>
<gene>
    <name evidence="1" type="ORF">DKG75_03885</name>
</gene>
<dbReference type="OrthoDB" id="7280101at2"/>
<sequence>MKRIIIILVAGLLLAGIAVAGLYFGGFILQAPAAAETEAAPPPPPATLPVVPDSALLELKNVMLPANRGGRFRNYINFDFKVEVKDEATALQLKQRVAHMRAALVADFSVEPIETRDGPADFDDAVIRARVLAALRRAAGEDIVQDVLIDRVLPVKG</sequence>
<organism evidence="1 2">
    <name type="scientific">Zavarzinia compransoris</name>
    <dbReference type="NCBI Taxonomy" id="1264899"/>
    <lineage>
        <taxon>Bacteria</taxon>
        <taxon>Pseudomonadati</taxon>
        <taxon>Pseudomonadota</taxon>
        <taxon>Alphaproteobacteria</taxon>
        <taxon>Rhodospirillales</taxon>
        <taxon>Zavarziniaceae</taxon>
        <taxon>Zavarzinia</taxon>
    </lineage>
</organism>